<dbReference type="EMBL" id="LAZR01057575">
    <property type="protein sequence ID" value="KKK71779.1"/>
    <property type="molecule type" value="Genomic_DNA"/>
</dbReference>
<sequence length="100" mass="12131">MKVVRQYYKTDEGNNFDSFLRKCKYAMKKCFGYDDVRYDFWSMRTDIGTFWETLKKTGRLDYIDNSGKQWLGFAKSRLYKLYGLSQAEIRKIIFKENMIK</sequence>
<name>A0A0F8ZZF2_9ZZZZ</name>
<gene>
    <name evidence="1" type="ORF">LCGC14_2910500</name>
</gene>
<organism evidence="1">
    <name type="scientific">marine sediment metagenome</name>
    <dbReference type="NCBI Taxonomy" id="412755"/>
    <lineage>
        <taxon>unclassified sequences</taxon>
        <taxon>metagenomes</taxon>
        <taxon>ecological metagenomes</taxon>
    </lineage>
</organism>
<reference evidence="1" key="1">
    <citation type="journal article" date="2015" name="Nature">
        <title>Complex archaea that bridge the gap between prokaryotes and eukaryotes.</title>
        <authorList>
            <person name="Spang A."/>
            <person name="Saw J.H."/>
            <person name="Jorgensen S.L."/>
            <person name="Zaremba-Niedzwiedzka K."/>
            <person name="Martijn J."/>
            <person name="Lind A.E."/>
            <person name="van Eijk R."/>
            <person name="Schleper C."/>
            <person name="Guy L."/>
            <person name="Ettema T.J."/>
        </authorList>
    </citation>
    <scope>NUCLEOTIDE SEQUENCE</scope>
</reference>
<evidence type="ECO:0000313" key="1">
    <source>
        <dbReference type="EMBL" id="KKK71779.1"/>
    </source>
</evidence>
<protein>
    <submittedName>
        <fullName evidence="1">Uncharacterized protein</fullName>
    </submittedName>
</protein>
<proteinExistence type="predicted"/>
<comment type="caution">
    <text evidence="1">The sequence shown here is derived from an EMBL/GenBank/DDBJ whole genome shotgun (WGS) entry which is preliminary data.</text>
</comment>
<accession>A0A0F8ZZF2</accession>
<dbReference type="AlphaFoldDB" id="A0A0F8ZZF2"/>